<evidence type="ECO:0000313" key="3">
    <source>
        <dbReference type="Proteomes" id="UP000009192"/>
    </source>
</evidence>
<feature type="compositionally biased region" description="Low complexity" evidence="1">
    <location>
        <begin position="1178"/>
        <end position="1196"/>
    </location>
</feature>
<feature type="compositionally biased region" description="Low complexity" evidence="1">
    <location>
        <begin position="757"/>
        <end position="774"/>
    </location>
</feature>
<feature type="compositionally biased region" description="Basic and acidic residues" evidence="1">
    <location>
        <begin position="1107"/>
        <end position="1117"/>
    </location>
</feature>
<dbReference type="FunCoup" id="B4KHL7">
    <property type="interactions" value="47"/>
</dbReference>
<proteinExistence type="predicted"/>
<dbReference type="KEGG" id="dmo:Dmoj_GI10749"/>
<reference evidence="2 3" key="1">
    <citation type="journal article" date="2007" name="Nature">
        <title>Evolution of genes and genomes on the Drosophila phylogeny.</title>
        <authorList>
            <consortium name="Drosophila 12 Genomes Consortium"/>
            <person name="Clark A.G."/>
            <person name="Eisen M.B."/>
            <person name="Smith D.R."/>
            <person name="Bergman C.M."/>
            <person name="Oliver B."/>
            <person name="Markow T.A."/>
            <person name="Kaufman T.C."/>
            <person name="Kellis M."/>
            <person name="Gelbart W."/>
            <person name="Iyer V.N."/>
            <person name="Pollard D.A."/>
            <person name="Sackton T.B."/>
            <person name="Larracuente A.M."/>
            <person name="Singh N.D."/>
            <person name="Abad J.P."/>
            <person name="Abt D.N."/>
            <person name="Adryan B."/>
            <person name="Aguade M."/>
            <person name="Akashi H."/>
            <person name="Anderson W.W."/>
            <person name="Aquadro C.F."/>
            <person name="Ardell D.H."/>
            <person name="Arguello R."/>
            <person name="Artieri C.G."/>
            <person name="Barbash D.A."/>
            <person name="Barker D."/>
            <person name="Barsanti P."/>
            <person name="Batterham P."/>
            <person name="Batzoglou S."/>
            <person name="Begun D."/>
            <person name="Bhutkar A."/>
            <person name="Blanco E."/>
            <person name="Bosak S.A."/>
            <person name="Bradley R.K."/>
            <person name="Brand A.D."/>
            <person name="Brent M.R."/>
            <person name="Brooks A.N."/>
            <person name="Brown R.H."/>
            <person name="Butlin R.K."/>
            <person name="Caggese C."/>
            <person name="Calvi B.R."/>
            <person name="Bernardo de Carvalho A."/>
            <person name="Caspi A."/>
            <person name="Castrezana S."/>
            <person name="Celniker S.E."/>
            <person name="Chang J.L."/>
            <person name="Chapple C."/>
            <person name="Chatterji S."/>
            <person name="Chinwalla A."/>
            <person name="Civetta A."/>
            <person name="Clifton S.W."/>
            <person name="Comeron J.M."/>
            <person name="Costello J.C."/>
            <person name="Coyne J.A."/>
            <person name="Daub J."/>
            <person name="David R.G."/>
            <person name="Delcher A.L."/>
            <person name="Delehaunty K."/>
            <person name="Do C.B."/>
            <person name="Ebling H."/>
            <person name="Edwards K."/>
            <person name="Eickbush T."/>
            <person name="Evans J.D."/>
            <person name="Filipski A."/>
            <person name="Findeiss S."/>
            <person name="Freyhult E."/>
            <person name="Fulton L."/>
            <person name="Fulton R."/>
            <person name="Garcia A.C."/>
            <person name="Gardiner A."/>
            <person name="Garfield D.A."/>
            <person name="Garvin B.E."/>
            <person name="Gibson G."/>
            <person name="Gilbert D."/>
            <person name="Gnerre S."/>
            <person name="Godfrey J."/>
            <person name="Good R."/>
            <person name="Gotea V."/>
            <person name="Gravely B."/>
            <person name="Greenberg A.J."/>
            <person name="Griffiths-Jones S."/>
            <person name="Gross S."/>
            <person name="Guigo R."/>
            <person name="Gustafson E.A."/>
            <person name="Haerty W."/>
            <person name="Hahn M.W."/>
            <person name="Halligan D.L."/>
            <person name="Halpern A.L."/>
            <person name="Halter G.M."/>
            <person name="Han M.V."/>
            <person name="Heger A."/>
            <person name="Hillier L."/>
            <person name="Hinrichs A.S."/>
            <person name="Holmes I."/>
            <person name="Hoskins R.A."/>
            <person name="Hubisz M.J."/>
            <person name="Hultmark D."/>
            <person name="Huntley M.A."/>
            <person name="Jaffe D.B."/>
            <person name="Jagadeeshan S."/>
            <person name="Jeck W.R."/>
            <person name="Johnson J."/>
            <person name="Jones C.D."/>
            <person name="Jordan W.C."/>
            <person name="Karpen G.H."/>
            <person name="Kataoka E."/>
            <person name="Keightley P.D."/>
            <person name="Kheradpour P."/>
            <person name="Kirkness E.F."/>
            <person name="Koerich L.B."/>
            <person name="Kristiansen K."/>
            <person name="Kudrna D."/>
            <person name="Kulathinal R.J."/>
            <person name="Kumar S."/>
            <person name="Kwok R."/>
            <person name="Lander E."/>
            <person name="Langley C.H."/>
            <person name="Lapoint R."/>
            <person name="Lazzaro B.P."/>
            <person name="Lee S.J."/>
            <person name="Levesque L."/>
            <person name="Li R."/>
            <person name="Lin C.F."/>
            <person name="Lin M.F."/>
            <person name="Lindblad-Toh K."/>
            <person name="Llopart A."/>
            <person name="Long M."/>
            <person name="Low L."/>
            <person name="Lozovsky E."/>
            <person name="Lu J."/>
            <person name="Luo M."/>
            <person name="Machado C.A."/>
            <person name="Makalowski W."/>
            <person name="Marzo M."/>
            <person name="Matsuda M."/>
            <person name="Matzkin L."/>
            <person name="McAllister B."/>
            <person name="McBride C.S."/>
            <person name="McKernan B."/>
            <person name="McKernan K."/>
            <person name="Mendez-Lago M."/>
            <person name="Minx P."/>
            <person name="Mollenhauer M.U."/>
            <person name="Montooth K."/>
            <person name="Mount S.M."/>
            <person name="Mu X."/>
            <person name="Myers E."/>
            <person name="Negre B."/>
            <person name="Newfeld S."/>
            <person name="Nielsen R."/>
            <person name="Noor M.A."/>
            <person name="O'Grady P."/>
            <person name="Pachter L."/>
            <person name="Papaceit M."/>
            <person name="Parisi M.J."/>
            <person name="Parisi M."/>
            <person name="Parts L."/>
            <person name="Pedersen J.S."/>
            <person name="Pesole G."/>
            <person name="Phillippy A.M."/>
            <person name="Ponting C.P."/>
            <person name="Pop M."/>
            <person name="Porcelli D."/>
            <person name="Powell J.R."/>
            <person name="Prohaska S."/>
            <person name="Pruitt K."/>
            <person name="Puig M."/>
            <person name="Quesneville H."/>
            <person name="Ram K.R."/>
            <person name="Rand D."/>
            <person name="Rasmussen M.D."/>
            <person name="Reed L.K."/>
            <person name="Reenan R."/>
            <person name="Reily A."/>
            <person name="Remington K.A."/>
            <person name="Rieger T.T."/>
            <person name="Ritchie M.G."/>
            <person name="Robin C."/>
            <person name="Rogers Y.H."/>
            <person name="Rohde C."/>
            <person name="Rozas J."/>
            <person name="Rubenfield M.J."/>
            <person name="Ruiz A."/>
            <person name="Russo S."/>
            <person name="Salzberg S.L."/>
            <person name="Sanchez-Gracia A."/>
            <person name="Saranga D.J."/>
            <person name="Sato H."/>
            <person name="Schaeffer S.W."/>
            <person name="Schatz M.C."/>
            <person name="Schlenke T."/>
            <person name="Schwartz R."/>
            <person name="Segarra C."/>
            <person name="Singh R.S."/>
            <person name="Sirot L."/>
            <person name="Sirota M."/>
            <person name="Sisneros N.B."/>
            <person name="Smith C.D."/>
            <person name="Smith T.F."/>
            <person name="Spieth J."/>
            <person name="Stage D.E."/>
            <person name="Stark A."/>
            <person name="Stephan W."/>
            <person name="Strausberg R.L."/>
            <person name="Strempel S."/>
            <person name="Sturgill D."/>
            <person name="Sutton G."/>
            <person name="Sutton G.G."/>
            <person name="Tao W."/>
            <person name="Teichmann S."/>
            <person name="Tobari Y.N."/>
            <person name="Tomimura Y."/>
            <person name="Tsolas J.M."/>
            <person name="Valente V.L."/>
            <person name="Venter E."/>
            <person name="Venter J.C."/>
            <person name="Vicario S."/>
            <person name="Vieira F.G."/>
            <person name="Vilella A.J."/>
            <person name="Villasante A."/>
            <person name="Walenz B."/>
            <person name="Wang J."/>
            <person name="Wasserman M."/>
            <person name="Watts T."/>
            <person name="Wilson D."/>
            <person name="Wilson R.K."/>
            <person name="Wing R.A."/>
            <person name="Wolfner M.F."/>
            <person name="Wong A."/>
            <person name="Wong G.K."/>
            <person name="Wu C.I."/>
            <person name="Wu G."/>
            <person name="Yamamoto D."/>
            <person name="Yang H.P."/>
            <person name="Yang S.P."/>
            <person name="Yorke J.A."/>
            <person name="Yoshida K."/>
            <person name="Zdobnov E."/>
            <person name="Zhang P."/>
            <person name="Zhang Y."/>
            <person name="Zimin A.V."/>
            <person name="Baldwin J."/>
            <person name="Abdouelleil A."/>
            <person name="Abdulkadir J."/>
            <person name="Abebe A."/>
            <person name="Abera B."/>
            <person name="Abreu J."/>
            <person name="Acer S.C."/>
            <person name="Aftuck L."/>
            <person name="Alexander A."/>
            <person name="An P."/>
            <person name="Anderson E."/>
            <person name="Anderson S."/>
            <person name="Arachi H."/>
            <person name="Azer M."/>
            <person name="Bachantsang P."/>
            <person name="Barry A."/>
            <person name="Bayul T."/>
            <person name="Berlin A."/>
            <person name="Bessette D."/>
            <person name="Bloom T."/>
            <person name="Blye J."/>
            <person name="Boguslavskiy L."/>
            <person name="Bonnet C."/>
            <person name="Boukhgalter B."/>
            <person name="Bourzgui I."/>
            <person name="Brown A."/>
            <person name="Cahill P."/>
            <person name="Channer S."/>
            <person name="Cheshatsang Y."/>
            <person name="Chuda L."/>
            <person name="Citroen M."/>
            <person name="Collymore A."/>
            <person name="Cooke P."/>
            <person name="Costello M."/>
            <person name="D'Aco K."/>
            <person name="Daza R."/>
            <person name="De Haan G."/>
            <person name="DeGray S."/>
            <person name="DeMaso C."/>
            <person name="Dhargay N."/>
            <person name="Dooley K."/>
            <person name="Dooley E."/>
            <person name="Doricent M."/>
            <person name="Dorje P."/>
            <person name="Dorjee K."/>
            <person name="Dupes A."/>
            <person name="Elong R."/>
            <person name="Falk J."/>
            <person name="Farina A."/>
            <person name="Faro S."/>
            <person name="Ferguson D."/>
            <person name="Fisher S."/>
            <person name="Foley C.D."/>
            <person name="Franke A."/>
            <person name="Friedrich D."/>
            <person name="Gadbois L."/>
            <person name="Gearin G."/>
            <person name="Gearin C.R."/>
            <person name="Giannoukos G."/>
            <person name="Goode T."/>
            <person name="Graham J."/>
            <person name="Grandbois E."/>
            <person name="Grewal S."/>
            <person name="Gyaltsen K."/>
            <person name="Hafez N."/>
            <person name="Hagos B."/>
            <person name="Hall J."/>
            <person name="Henson C."/>
            <person name="Hollinger A."/>
            <person name="Honan T."/>
            <person name="Huard M.D."/>
            <person name="Hughes L."/>
            <person name="Hurhula B."/>
            <person name="Husby M.E."/>
            <person name="Kamat A."/>
            <person name="Kanga B."/>
            <person name="Kashin S."/>
            <person name="Khazanovich D."/>
            <person name="Kisner P."/>
            <person name="Lance K."/>
            <person name="Lara M."/>
            <person name="Lee W."/>
            <person name="Lennon N."/>
            <person name="Letendre F."/>
            <person name="LeVine R."/>
            <person name="Lipovsky A."/>
            <person name="Liu X."/>
            <person name="Liu J."/>
            <person name="Liu S."/>
            <person name="Lokyitsang T."/>
            <person name="Lokyitsang Y."/>
            <person name="Lubonja R."/>
            <person name="Lui A."/>
            <person name="MacDonald P."/>
            <person name="Magnisalis V."/>
            <person name="Maru K."/>
            <person name="Matthews C."/>
            <person name="McCusker W."/>
            <person name="McDonough S."/>
            <person name="Mehta T."/>
            <person name="Meldrim J."/>
            <person name="Meneus L."/>
            <person name="Mihai O."/>
            <person name="Mihalev A."/>
            <person name="Mihova T."/>
            <person name="Mittelman R."/>
            <person name="Mlenga V."/>
            <person name="Montmayeur A."/>
            <person name="Mulrain L."/>
            <person name="Navidi A."/>
            <person name="Naylor J."/>
            <person name="Negash T."/>
            <person name="Nguyen T."/>
            <person name="Nguyen N."/>
            <person name="Nicol R."/>
            <person name="Norbu C."/>
            <person name="Norbu N."/>
            <person name="Novod N."/>
            <person name="O'Neill B."/>
            <person name="Osman S."/>
            <person name="Markiewicz E."/>
            <person name="Oyono O.L."/>
            <person name="Patti C."/>
            <person name="Phunkhang P."/>
            <person name="Pierre F."/>
            <person name="Priest M."/>
            <person name="Raghuraman S."/>
            <person name="Rege F."/>
            <person name="Reyes R."/>
            <person name="Rise C."/>
            <person name="Rogov P."/>
            <person name="Ross K."/>
            <person name="Ryan E."/>
            <person name="Settipalli S."/>
            <person name="Shea T."/>
            <person name="Sherpa N."/>
            <person name="Shi L."/>
            <person name="Shih D."/>
            <person name="Sparrow T."/>
            <person name="Spaulding J."/>
            <person name="Stalker J."/>
            <person name="Stange-Thomann N."/>
            <person name="Stavropoulos S."/>
            <person name="Stone C."/>
            <person name="Strader C."/>
            <person name="Tesfaye S."/>
            <person name="Thomson T."/>
            <person name="Thoulutsang Y."/>
            <person name="Thoulutsang D."/>
            <person name="Topham K."/>
            <person name="Topping I."/>
            <person name="Tsamla T."/>
            <person name="Vassiliev H."/>
            <person name="Vo A."/>
            <person name="Wangchuk T."/>
            <person name="Wangdi T."/>
            <person name="Weiand M."/>
            <person name="Wilkinson J."/>
            <person name="Wilson A."/>
            <person name="Yadav S."/>
            <person name="Young G."/>
            <person name="Yu Q."/>
            <person name="Zembek L."/>
            <person name="Zhong D."/>
            <person name="Zimmer A."/>
            <person name="Zwirko Z."/>
            <person name="Jaffe D.B."/>
            <person name="Alvarez P."/>
            <person name="Brockman W."/>
            <person name="Butler J."/>
            <person name="Chin C."/>
            <person name="Gnerre S."/>
            <person name="Grabherr M."/>
            <person name="Kleber M."/>
            <person name="Mauceli E."/>
            <person name="MacCallum I."/>
        </authorList>
    </citation>
    <scope>NUCLEOTIDE SEQUENCE [LARGE SCALE GENOMIC DNA]</scope>
    <source>
        <strain evidence="3">Tucson 15081-1352.22</strain>
    </source>
</reference>
<dbReference type="InParanoid" id="B4KHL7"/>
<evidence type="ECO:0000256" key="1">
    <source>
        <dbReference type="SAM" id="MobiDB-lite"/>
    </source>
</evidence>
<dbReference type="OMA" id="GYGQTRI"/>
<dbReference type="EMBL" id="CH933807">
    <property type="protein sequence ID" value="EDW12296.1"/>
    <property type="molecule type" value="Genomic_DNA"/>
</dbReference>
<organism evidence="2 3">
    <name type="scientific">Drosophila mojavensis</name>
    <name type="common">Fruit fly</name>
    <dbReference type="NCBI Taxonomy" id="7230"/>
    <lineage>
        <taxon>Eukaryota</taxon>
        <taxon>Metazoa</taxon>
        <taxon>Ecdysozoa</taxon>
        <taxon>Arthropoda</taxon>
        <taxon>Hexapoda</taxon>
        <taxon>Insecta</taxon>
        <taxon>Pterygota</taxon>
        <taxon>Neoptera</taxon>
        <taxon>Endopterygota</taxon>
        <taxon>Diptera</taxon>
        <taxon>Brachycera</taxon>
        <taxon>Muscomorpha</taxon>
        <taxon>Ephydroidea</taxon>
        <taxon>Drosophilidae</taxon>
        <taxon>Drosophila</taxon>
    </lineage>
</organism>
<sequence>MPRRRTVTGGASRKEYAAAEERLLDIFSPPTSGTAEVTSNSDVGRTLAESTLVQQSNENAQQVDPSRDNMLPFISDDSEIRSLLANSDSNGFKGFEDTLRDYSDTSEDGGNPSLIYGMFRNMDKFIECQRSNHGYINTPITSTPIAVLEAGTSANYMLTNGNINVAESDQPIQEQVALDCQNVIEQPHADCVIYDDDNVVLLTDDHCCEIIVAAHGVHTDHEMERAYLMGLQPANEQERLNNGVNYCNDMCAAEECEGHNTESHVYLSDAALDQQHQHQQHAQHHQQQHQQLLLDGVEEDPNQASDSYVDDRPDICEVYDHELEDRDDDCIENEQENNLQLELQHAALGHHHQQQQQQQLNISSSIEEPHDDRDQQATAVTATATPDIPHSSTTEFPVSSTSRPNGSDYDDYDDDDVGTADEQSPPRQRKYMPLLKNTLSADAMDRRLANICQSQPQLSLEEKVTSWNCAQNCEPVEDVENFEAVFQQHEAEPSKQQTFGEFHEYLRQNFLKMTQAMEEQPVEDAVDATVGPDTPYSSDDAVRQKRPCYRRLLHTVPVQQTELIILDDDDDDDCYEVMVNPSSTTLVPQLRRKSDQPTRTQNFLSLRVDTKETSTTDLGNCEPTTAHQEYNECHEYASIVNQNHQGETRQHQLDGALSGARERDQSHIMMQQQQESQRVSSGRANSVEFHNDTQFYEQHEFCNYLGLTELATANAVANAMRELANSNVARRSLRVRTQQQLDRMRSDVRGKRRERQQQQQQQQQEQQRVQQQQNEQHDQQHDLLEEQQRQQHHENLNQQLISDNSSTISNNAITISTKKTGLSGNLMPPATNNSFIYPRPSVVADAPVEYYYHPHQSDDQQQPQNTSGLAPSDYHSMTLEAAFAKVYASAAPAQKELHECMQNRLRQARETKPSIYIVKSLNNATPSPSPPAKPAARISTTPSPERLQQKRKPDLPPEARPSRKMLKKMEKTAKRRRTTGGGTTATTPNERDLVTRSTTHLNSKLLRNRKVSLLKSYELTDVAANGRGKRLAGGSAPAAKPTKSPKKKVKKTPPPPEQVVITYGTSTSNRPEQSSPPTPKKPRLPVVEPNVVVRRRRFRTKSLPSARSKEEPPKEAENTDVGPNVPELKAKPQLQQPPNLQMDIHDFITNNSMVSPPMYSAAVRHYVNAVCQPKDMAQTEPQQQQQQQSPKPQRQPDGFFDVTSSFAQLSKPSLNYPPATPPSIQRTPHFSRRCRQVAGTAQNANALQMQNVHPTQPGCLLSLTKGLTELQNPLAGKNGKVLYIYYELDQLIVVQEKLVSFWKYSKIFNVLQKDEGHDPAHPQHGLDVFSSNTNEKTRKSSADSEKSTDSLTQRWIPLGGTRRLTNDIEIPAPFDNRLCTHNSTPVYIEMRSHPLDHHKRESNLLSLYVNVYYYCDEELRPKMHSVHLDAVNCESNQVIYTTITESRYFVMAWQQDLMVGKPRAGICKYSLTPTLDTLASIREFKQLRHELKHIECLTEDRLIGYGQTRITIWDHRSGDTLMNYDLGFDLGQNLGVMHFPSFEMDQSSLLVLYQHVKEPNKWPELRIIACELSHVTPTHRVLHIHRLPSPQFDSDLVAVNTGDHVILKSPRDDEMWINTSDPRQLIYLAPQSNQRFYKRQKPQVITMTPNTLVVDSISNHVLKLATAHQSLITNAKNTAESTGGSPQLSVSV</sequence>
<dbReference type="Proteomes" id="UP000009192">
    <property type="component" value="Unassembled WGS sequence"/>
</dbReference>
<feature type="compositionally biased region" description="Polar residues" evidence="1">
    <location>
        <begin position="390"/>
        <end position="405"/>
    </location>
</feature>
<feature type="region of interest" description="Disordered" evidence="1">
    <location>
        <begin position="921"/>
        <end position="1001"/>
    </location>
</feature>
<dbReference type="PhylomeDB" id="B4KHL7"/>
<feature type="compositionally biased region" description="Polar residues" evidence="1">
    <location>
        <begin position="1063"/>
        <end position="1073"/>
    </location>
</feature>
<feature type="compositionally biased region" description="Acidic residues" evidence="1">
    <location>
        <begin position="408"/>
        <end position="419"/>
    </location>
</feature>
<evidence type="ECO:0000313" key="2">
    <source>
        <dbReference type="EMBL" id="EDW12296.1"/>
    </source>
</evidence>
<feature type="region of interest" description="Disordered" evidence="1">
    <location>
        <begin position="734"/>
        <end position="780"/>
    </location>
</feature>
<feature type="compositionally biased region" description="Basic and acidic residues" evidence="1">
    <location>
        <begin position="947"/>
        <end position="972"/>
    </location>
</feature>
<protein>
    <submittedName>
        <fullName evidence="2">Tes105</fullName>
    </submittedName>
</protein>
<keyword evidence="3" id="KW-1185">Reference proteome</keyword>
<feature type="region of interest" description="Disordered" evidence="1">
    <location>
        <begin position="1317"/>
        <end position="1350"/>
    </location>
</feature>
<feature type="region of interest" description="Disordered" evidence="1">
    <location>
        <begin position="1176"/>
        <end position="1200"/>
    </location>
</feature>
<dbReference type="OrthoDB" id="7853844at2759"/>
<gene>
    <name evidence="2" type="primary">Dmoj\Tes105</name>
    <name evidence="2" type="ORF">Dmoj_GI10749</name>
</gene>
<name>B4KHL7_DROMO</name>
<accession>B4KHL7</accession>
<feature type="compositionally biased region" description="Basic and acidic residues" evidence="1">
    <location>
        <begin position="1335"/>
        <end position="1348"/>
    </location>
</feature>
<feature type="region of interest" description="Disordered" evidence="1">
    <location>
        <begin position="382"/>
        <end position="429"/>
    </location>
</feature>
<dbReference type="HOGENOM" id="CLU_241953_0_0_1"/>
<dbReference type="eggNOG" id="ENOG502SUIF">
    <property type="taxonomic scope" value="Eukaryota"/>
</dbReference>
<feature type="region of interest" description="Disordered" evidence="1">
    <location>
        <begin position="1027"/>
        <end position="1137"/>
    </location>
</feature>